<dbReference type="OrthoDB" id="243939at2"/>
<dbReference type="EMBL" id="FNHZ01000001">
    <property type="protein sequence ID" value="SDM45200.1"/>
    <property type="molecule type" value="Genomic_DNA"/>
</dbReference>
<dbReference type="AlphaFoldDB" id="A0A1G9TC40"/>
<accession>A0A1G9TC40</accession>
<dbReference type="RefSeq" id="WP_074520591.1">
    <property type="nucleotide sequence ID" value="NZ_FNHZ01000001.1"/>
</dbReference>
<gene>
    <name evidence="1" type="ORF">SAMN05216544_0296</name>
</gene>
<keyword evidence="2" id="KW-1185">Reference proteome</keyword>
<proteinExistence type="predicted"/>
<sequence length="262" mass="30932">MDELLMMLEARLANLNCALRLAKKDQDFPEGSLRVSTSNKRVRYYWMNQKASDLGEYIKKDNHQFARELAQKSYNRKFIKMAESEILYLQSVITHLSKNNSDMSYDKLSLTRKNLVNPYILPDNIYAKNWQEESYKTSNYLPECKVYSTKRGEMVRSKSEAIIADILYELKIPYKYEKALVLKNGTIKFPDFTVLNKKTRQEVYIEHFGLLDDELYLSSNLLKLDEYRNNGIYLGKNLLFTYETEDSPLDIKGIRKMFRELL</sequence>
<reference evidence="2" key="1">
    <citation type="submission" date="2016-10" db="EMBL/GenBank/DDBJ databases">
        <authorList>
            <person name="Varghese N."/>
            <person name="Submissions S."/>
        </authorList>
    </citation>
    <scope>NUCLEOTIDE SEQUENCE [LARGE SCALE GENOMIC DNA]</scope>
    <source>
        <strain evidence="2">M83</strain>
    </source>
</reference>
<evidence type="ECO:0000313" key="1">
    <source>
        <dbReference type="EMBL" id="SDM45200.1"/>
    </source>
</evidence>
<evidence type="ECO:0000313" key="2">
    <source>
        <dbReference type="Proteomes" id="UP000187651"/>
    </source>
</evidence>
<dbReference type="Proteomes" id="UP000187651">
    <property type="component" value="Unassembled WGS sequence"/>
</dbReference>
<name>A0A1G9TC40_9FIRM</name>
<organism evidence="1 2">
    <name type="scientific">Lachnospira pectinoschiza</name>
    <dbReference type="NCBI Taxonomy" id="28052"/>
    <lineage>
        <taxon>Bacteria</taxon>
        <taxon>Bacillati</taxon>
        <taxon>Bacillota</taxon>
        <taxon>Clostridia</taxon>
        <taxon>Lachnospirales</taxon>
        <taxon>Lachnospiraceae</taxon>
        <taxon>Lachnospira</taxon>
    </lineage>
</organism>
<protein>
    <submittedName>
        <fullName evidence="1">Uncharacterized protein</fullName>
    </submittedName>
</protein>